<proteinExistence type="predicted"/>
<organism evidence="1 2">
    <name type="scientific">Vanrija pseudolonga</name>
    <dbReference type="NCBI Taxonomy" id="143232"/>
    <lineage>
        <taxon>Eukaryota</taxon>
        <taxon>Fungi</taxon>
        <taxon>Dikarya</taxon>
        <taxon>Basidiomycota</taxon>
        <taxon>Agaricomycotina</taxon>
        <taxon>Tremellomycetes</taxon>
        <taxon>Trichosporonales</taxon>
        <taxon>Trichosporonaceae</taxon>
        <taxon>Vanrija</taxon>
    </lineage>
</organism>
<dbReference type="GeneID" id="87804596"/>
<dbReference type="RefSeq" id="XP_062623805.1">
    <property type="nucleotide sequence ID" value="XM_062767821.1"/>
</dbReference>
<accession>A0AAF1BN92</accession>
<sequence length="157" mass="17751">MVTLDLDPSNPAMQEVLAVHFREDWLEEYKAANDGQPPPLMQQPTLKKLRDNTHMCAVVETIIAFLSERYIEDKLRGVASPSINLPPELVIDVLHVEMLGIGLWNERMLVTAADGSARGPSYPKVARLCLELRIASLLRGRKEYDELLARQRQTMIS</sequence>
<reference evidence="1" key="1">
    <citation type="submission" date="2023-10" db="EMBL/GenBank/DDBJ databases">
        <authorList>
            <person name="Noh H."/>
        </authorList>
    </citation>
    <scope>NUCLEOTIDE SEQUENCE</scope>
    <source>
        <strain evidence="1">DUCC4014</strain>
    </source>
</reference>
<evidence type="ECO:0000313" key="2">
    <source>
        <dbReference type="Proteomes" id="UP000827549"/>
    </source>
</evidence>
<dbReference type="AlphaFoldDB" id="A0AAF1BN92"/>
<dbReference type="Proteomes" id="UP000827549">
    <property type="component" value="Chromosome 1"/>
</dbReference>
<evidence type="ECO:0000313" key="1">
    <source>
        <dbReference type="EMBL" id="WOO77773.1"/>
    </source>
</evidence>
<dbReference type="EMBL" id="CP086714">
    <property type="protein sequence ID" value="WOO77773.1"/>
    <property type="molecule type" value="Genomic_DNA"/>
</dbReference>
<name>A0AAF1BN92_9TREE</name>
<gene>
    <name evidence="1" type="ORF">LOC62_01G001340</name>
</gene>
<protein>
    <submittedName>
        <fullName evidence="1">Uncharacterized protein</fullName>
    </submittedName>
</protein>
<keyword evidence="2" id="KW-1185">Reference proteome</keyword>